<evidence type="ECO:0000256" key="9">
    <source>
        <dbReference type="ARBA" id="ARBA00033102"/>
    </source>
</evidence>
<feature type="binding site" evidence="13">
    <location>
        <begin position="137"/>
        <end position="139"/>
    </location>
    <ligand>
        <name>substrate</name>
    </ligand>
</feature>
<dbReference type="Gene3D" id="3.20.20.70">
    <property type="entry name" value="Aldolase class I"/>
    <property type="match status" value="1"/>
</dbReference>
<evidence type="ECO:0000256" key="1">
    <source>
        <dbReference type="ARBA" id="ARBA00003237"/>
    </source>
</evidence>
<dbReference type="GO" id="GO:0004514">
    <property type="term" value="F:nicotinate-nucleotide diphosphorylase (carboxylating) activity"/>
    <property type="evidence" value="ECO:0007669"/>
    <property type="project" value="UniProtKB-EC"/>
</dbReference>
<feature type="binding site" evidence="13">
    <location>
        <begin position="248"/>
        <end position="250"/>
    </location>
    <ligand>
        <name>substrate</name>
    </ligand>
</feature>
<reference evidence="16 17" key="1">
    <citation type="submission" date="2018-11" db="EMBL/GenBank/DDBJ databases">
        <title>Lysobacter cryohumiis sp. nov., isolated from soil in the Tianshan Mountains, Xinjiang, China.</title>
        <authorList>
            <person name="Luo Y."/>
            <person name="Sheng H."/>
        </authorList>
    </citation>
    <scope>NUCLEOTIDE SEQUENCE [LARGE SCALE GENOMIC DNA]</scope>
    <source>
        <strain evidence="16 17">ZS60</strain>
    </source>
</reference>
<feature type="binding site" evidence="13">
    <location>
        <position position="161"/>
    </location>
    <ligand>
        <name>substrate</name>
    </ligand>
</feature>
<evidence type="ECO:0000256" key="7">
    <source>
        <dbReference type="ARBA" id="ARBA00022676"/>
    </source>
</evidence>
<evidence type="ECO:0000256" key="3">
    <source>
        <dbReference type="ARBA" id="ARBA00009400"/>
    </source>
</evidence>
<dbReference type="AlphaFoldDB" id="A0A3M8SXW4"/>
<feature type="domain" description="Quinolinate phosphoribosyl transferase N-terminal" evidence="15">
    <location>
        <begin position="31"/>
        <end position="114"/>
    </location>
</feature>
<dbReference type="NCBIfam" id="TIGR00078">
    <property type="entry name" value="nadC"/>
    <property type="match status" value="1"/>
</dbReference>
<feature type="binding site" evidence="13">
    <location>
        <position position="221"/>
    </location>
    <ligand>
        <name>substrate</name>
    </ligand>
</feature>
<feature type="binding site" evidence="13">
    <location>
        <position position="104"/>
    </location>
    <ligand>
        <name>substrate</name>
    </ligand>
</feature>
<evidence type="ECO:0000256" key="13">
    <source>
        <dbReference type="PIRSR" id="PIRSR006250-1"/>
    </source>
</evidence>
<dbReference type="PIRSF" id="PIRSF006250">
    <property type="entry name" value="NadC_ModD"/>
    <property type="match status" value="1"/>
</dbReference>
<dbReference type="InterPro" id="IPR037128">
    <property type="entry name" value="Quinolinate_PRibosylTase_N_sf"/>
</dbReference>
<evidence type="ECO:0000313" key="17">
    <source>
        <dbReference type="Proteomes" id="UP000267049"/>
    </source>
</evidence>
<dbReference type="FunFam" id="3.20.20.70:FF:000030">
    <property type="entry name" value="Nicotinate-nucleotide pyrophosphorylase, carboxylating"/>
    <property type="match status" value="1"/>
</dbReference>
<evidence type="ECO:0000256" key="12">
    <source>
        <dbReference type="PIRNR" id="PIRNR006250"/>
    </source>
</evidence>
<evidence type="ECO:0000256" key="11">
    <source>
        <dbReference type="ARBA" id="ARBA00069173"/>
    </source>
</evidence>
<dbReference type="InterPro" id="IPR036068">
    <property type="entry name" value="Nicotinate_pribotase-like_C"/>
</dbReference>
<proteinExistence type="inferred from homology"/>
<evidence type="ECO:0000259" key="14">
    <source>
        <dbReference type="Pfam" id="PF01729"/>
    </source>
</evidence>
<dbReference type="RefSeq" id="WP_123086276.1">
    <property type="nucleotide sequence ID" value="NZ_RIBS01000001.1"/>
</dbReference>
<feature type="binding site" evidence="13">
    <location>
        <position position="171"/>
    </location>
    <ligand>
        <name>substrate</name>
    </ligand>
</feature>
<dbReference type="InterPro" id="IPR002638">
    <property type="entry name" value="Quinolinate_PRibosylTrfase_C"/>
</dbReference>
<comment type="similarity">
    <text evidence="3 12">Belongs to the NadC/ModD family.</text>
</comment>
<dbReference type="Pfam" id="PF01729">
    <property type="entry name" value="QRPTase_C"/>
    <property type="match status" value="1"/>
</dbReference>
<feature type="domain" description="Quinolinate phosphoribosyl transferase C-terminal" evidence="14">
    <location>
        <begin position="117"/>
        <end position="284"/>
    </location>
</feature>
<dbReference type="EC" id="2.4.2.19" evidence="5"/>
<dbReference type="EMBL" id="RIBS01000001">
    <property type="protein sequence ID" value="RNF86157.1"/>
    <property type="molecule type" value="Genomic_DNA"/>
</dbReference>
<evidence type="ECO:0000256" key="5">
    <source>
        <dbReference type="ARBA" id="ARBA00011944"/>
    </source>
</evidence>
<name>A0A3M8SXW4_9GAMM</name>
<feature type="binding site" evidence="13">
    <location>
        <begin position="269"/>
        <end position="271"/>
    </location>
    <ligand>
        <name>substrate</name>
    </ligand>
</feature>
<keyword evidence="7 12" id="KW-0328">Glycosyltransferase</keyword>
<keyword evidence="8 12" id="KW-0808">Transferase</keyword>
<evidence type="ECO:0000256" key="2">
    <source>
        <dbReference type="ARBA" id="ARBA00004893"/>
    </source>
</evidence>
<dbReference type="UniPathway" id="UPA00253">
    <property type="reaction ID" value="UER00331"/>
</dbReference>
<evidence type="ECO:0000259" key="15">
    <source>
        <dbReference type="Pfam" id="PF02749"/>
    </source>
</evidence>
<evidence type="ECO:0000313" key="16">
    <source>
        <dbReference type="EMBL" id="RNF86157.1"/>
    </source>
</evidence>
<feature type="binding site" evidence="13">
    <location>
        <position position="200"/>
    </location>
    <ligand>
        <name>substrate</name>
    </ligand>
</feature>
<evidence type="ECO:0000256" key="8">
    <source>
        <dbReference type="ARBA" id="ARBA00022679"/>
    </source>
</evidence>
<organism evidence="16 17">
    <name type="scientific">Montanilutibacter psychrotolerans</name>
    <dbReference type="NCBI Taxonomy" id="1327343"/>
    <lineage>
        <taxon>Bacteria</taxon>
        <taxon>Pseudomonadati</taxon>
        <taxon>Pseudomonadota</taxon>
        <taxon>Gammaproteobacteria</taxon>
        <taxon>Lysobacterales</taxon>
        <taxon>Lysobacteraceae</taxon>
        <taxon>Montanilutibacter</taxon>
    </lineage>
</organism>
<dbReference type="InterPro" id="IPR004393">
    <property type="entry name" value="NadC"/>
</dbReference>
<dbReference type="GO" id="GO:0009435">
    <property type="term" value="P:NAD+ biosynthetic process"/>
    <property type="evidence" value="ECO:0007669"/>
    <property type="project" value="UniProtKB-UniPathway"/>
</dbReference>
<dbReference type="GO" id="GO:0034213">
    <property type="term" value="P:quinolinate catabolic process"/>
    <property type="evidence" value="ECO:0007669"/>
    <property type="project" value="TreeGrafter"/>
</dbReference>
<keyword evidence="17" id="KW-1185">Reference proteome</keyword>
<comment type="catalytic activity">
    <reaction evidence="10">
        <text>nicotinate beta-D-ribonucleotide + CO2 + diphosphate = quinolinate + 5-phospho-alpha-D-ribose 1-diphosphate + 2 H(+)</text>
        <dbReference type="Rhea" id="RHEA:12733"/>
        <dbReference type="ChEBI" id="CHEBI:15378"/>
        <dbReference type="ChEBI" id="CHEBI:16526"/>
        <dbReference type="ChEBI" id="CHEBI:29959"/>
        <dbReference type="ChEBI" id="CHEBI:33019"/>
        <dbReference type="ChEBI" id="CHEBI:57502"/>
        <dbReference type="ChEBI" id="CHEBI:58017"/>
        <dbReference type="EC" id="2.4.2.19"/>
    </reaction>
</comment>
<dbReference type="Gene3D" id="3.90.1170.20">
    <property type="entry name" value="Quinolinate phosphoribosyl transferase, N-terminal domain"/>
    <property type="match status" value="1"/>
</dbReference>
<dbReference type="InterPro" id="IPR027277">
    <property type="entry name" value="NadC/ModD"/>
</dbReference>
<protein>
    <recommendedName>
        <fullName evidence="11">Probable nicotinate-nucleotide pyrophosphorylase [carboxylating]</fullName>
        <ecNumber evidence="5">2.4.2.19</ecNumber>
    </recommendedName>
    <alternativeName>
        <fullName evidence="9">Quinolinate phosphoribosyltransferase [decarboxylating]</fullName>
    </alternativeName>
</protein>
<dbReference type="PANTHER" id="PTHR32179">
    <property type="entry name" value="NICOTINATE-NUCLEOTIDE PYROPHOSPHORYLASE [CARBOXYLATING]"/>
    <property type="match status" value="1"/>
</dbReference>
<dbReference type="PANTHER" id="PTHR32179:SF3">
    <property type="entry name" value="NICOTINATE-NUCLEOTIDE PYROPHOSPHORYLASE [CARBOXYLATING]"/>
    <property type="match status" value="1"/>
</dbReference>
<comment type="subunit">
    <text evidence="4">Hexamer formed by 3 homodimers.</text>
</comment>
<evidence type="ECO:0000256" key="10">
    <source>
        <dbReference type="ARBA" id="ARBA00047445"/>
    </source>
</evidence>
<evidence type="ECO:0000256" key="4">
    <source>
        <dbReference type="ARBA" id="ARBA00011218"/>
    </source>
</evidence>
<dbReference type="GO" id="GO:0005737">
    <property type="term" value="C:cytoplasm"/>
    <property type="evidence" value="ECO:0007669"/>
    <property type="project" value="TreeGrafter"/>
</dbReference>
<dbReference type="CDD" id="cd01572">
    <property type="entry name" value="QPRTase"/>
    <property type="match status" value="1"/>
</dbReference>
<accession>A0A3M8SXW4</accession>
<gene>
    <name evidence="16" type="primary">nadC</name>
    <name evidence="16" type="ORF">EER27_01630</name>
</gene>
<evidence type="ECO:0000256" key="6">
    <source>
        <dbReference type="ARBA" id="ARBA00022642"/>
    </source>
</evidence>
<comment type="function">
    <text evidence="1">Involved in the catabolism of quinolinic acid (QA).</text>
</comment>
<keyword evidence="6" id="KW-0662">Pyridine nucleotide biosynthesis</keyword>
<dbReference type="FunFam" id="3.90.1170.20:FF:000001">
    <property type="entry name" value="Nicotinate-nucleotide diphosphorylase (Carboxylating)"/>
    <property type="match status" value="1"/>
</dbReference>
<comment type="pathway">
    <text evidence="2">Cofactor biosynthesis; NAD(+) biosynthesis; nicotinate D-ribonucleotide from quinolinate: step 1/1.</text>
</comment>
<comment type="caution">
    <text evidence="16">The sequence shown here is derived from an EMBL/GenBank/DDBJ whole genome shotgun (WGS) entry which is preliminary data.</text>
</comment>
<dbReference type="OrthoDB" id="9782546at2"/>
<dbReference type="SUPFAM" id="SSF54675">
    <property type="entry name" value="Nicotinate/Quinolinate PRTase N-terminal domain-like"/>
    <property type="match status" value="1"/>
</dbReference>
<dbReference type="InterPro" id="IPR013785">
    <property type="entry name" value="Aldolase_TIM"/>
</dbReference>
<sequence length="292" mass="30381">MSGAATFAPPSAAQVDADIAQALGEDLGSGDVTAALLPDVADSAYLLCKEDAVVCGRPWFDACHRALDPDVYIDWHVAEGDRVVAGTVLATLQGRARALVSAERTSLNFMQTLSATATVTAAYVDAVRGTGAKILDTRKTIPGLRLAQKYAVRVGGGNNHRIGLYDTVMLKENHIRAAGSLTAAVHAAKSMHPGLPLVVEVETLAQLEEALAVGCDRILIDDFDAPTRREAVRIAAAHSGKRIPLEVSGGVDLAGLRAIAEDGVDCISIGALTKHVRAIDLSLKLGPPPAGG</sequence>
<dbReference type="InterPro" id="IPR022412">
    <property type="entry name" value="Quinolinate_PRibosylTrfase_N"/>
</dbReference>
<dbReference type="Proteomes" id="UP000267049">
    <property type="component" value="Unassembled WGS sequence"/>
</dbReference>
<dbReference type="SUPFAM" id="SSF51690">
    <property type="entry name" value="Nicotinate/Quinolinate PRTase C-terminal domain-like"/>
    <property type="match status" value="1"/>
</dbReference>
<dbReference type="Pfam" id="PF02749">
    <property type="entry name" value="QRPTase_N"/>
    <property type="match status" value="1"/>
</dbReference>